<dbReference type="Pfam" id="PF04773">
    <property type="entry name" value="FecR"/>
    <property type="match status" value="1"/>
</dbReference>
<keyword evidence="1" id="KW-1133">Transmembrane helix</keyword>
<accession>A0A5B2VLE4</accession>
<comment type="caution">
    <text evidence="4">The sequence shown here is derived from an EMBL/GenBank/DDBJ whole genome shotgun (WGS) entry which is preliminary data.</text>
</comment>
<dbReference type="InterPro" id="IPR006860">
    <property type="entry name" value="FecR"/>
</dbReference>
<keyword evidence="1" id="KW-0812">Transmembrane</keyword>
<dbReference type="RefSeq" id="WP_149841068.1">
    <property type="nucleotide sequence ID" value="NZ_VUOC01000004.1"/>
</dbReference>
<evidence type="ECO:0000259" key="3">
    <source>
        <dbReference type="Pfam" id="PF16344"/>
    </source>
</evidence>
<dbReference type="Proteomes" id="UP000324611">
    <property type="component" value="Unassembled WGS sequence"/>
</dbReference>
<feature type="domain" description="Protein FecR C-terminal" evidence="3">
    <location>
        <begin position="314"/>
        <end position="378"/>
    </location>
</feature>
<dbReference type="Gene3D" id="3.55.50.30">
    <property type="match status" value="1"/>
</dbReference>
<proteinExistence type="predicted"/>
<name>A0A5B2VLE4_9BACT</name>
<dbReference type="Pfam" id="PF16344">
    <property type="entry name" value="FecR_C"/>
    <property type="match status" value="1"/>
</dbReference>
<keyword evidence="5" id="KW-1185">Reference proteome</keyword>
<dbReference type="InterPro" id="IPR012373">
    <property type="entry name" value="Ferrdict_sens_TM"/>
</dbReference>
<dbReference type="AlphaFoldDB" id="A0A5B2VLE4"/>
<evidence type="ECO:0000256" key="1">
    <source>
        <dbReference type="SAM" id="Phobius"/>
    </source>
</evidence>
<dbReference type="PANTHER" id="PTHR30273:SF2">
    <property type="entry name" value="PROTEIN FECR"/>
    <property type="match status" value="1"/>
</dbReference>
<reference evidence="4 5" key="1">
    <citation type="submission" date="2019-09" db="EMBL/GenBank/DDBJ databases">
        <title>Chitinophaga ginsengihumi sp. nov., isolated from soil of ginseng rhizosphere.</title>
        <authorList>
            <person name="Lee J."/>
        </authorList>
    </citation>
    <scope>NUCLEOTIDE SEQUENCE [LARGE SCALE GENOMIC DNA]</scope>
    <source>
        <strain evidence="4 5">BN140078</strain>
    </source>
</reference>
<evidence type="ECO:0000313" key="4">
    <source>
        <dbReference type="EMBL" id="KAA2239891.1"/>
    </source>
</evidence>
<dbReference type="InterPro" id="IPR032508">
    <property type="entry name" value="FecR_C"/>
</dbReference>
<dbReference type="PIRSF" id="PIRSF018266">
    <property type="entry name" value="FecR"/>
    <property type="match status" value="1"/>
</dbReference>
<dbReference type="GO" id="GO:0016989">
    <property type="term" value="F:sigma factor antagonist activity"/>
    <property type="evidence" value="ECO:0007669"/>
    <property type="project" value="TreeGrafter"/>
</dbReference>
<dbReference type="EMBL" id="VUOC01000004">
    <property type="protein sequence ID" value="KAA2239891.1"/>
    <property type="molecule type" value="Genomic_DNA"/>
</dbReference>
<reference evidence="4 5" key="2">
    <citation type="submission" date="2019-09" db="EMBL/GenBank/DDBJ databases">
        <authorList>
            <person name="Jin C."/>
        </authorList>
    </citation>
    <scope>NUCLEOTIDE SEQUENCE [LARGE SCALE GENOMIC DNA]</scope>
    <source>
        <strain evidence="4 5">BN140078</strain>
    </source>
</reference>
<keyword evidence="1" id="KW-0472">Membrane</keyword>
<feature type="domain" description="FecR protein" evidence="2">
    <location>
        <begin position="184"/>
        <end position="272"/>
    </location>
</feature>
<evidence type="ECO:0000259" key="2">
    <source>
        <dbReference type="Pfam" id="PF04773"/>
    </source>
</evidence>
<protein>
    <submittedName>
        <fullName evidence="4">DUF4974 domain-containing protein</fullName>
    </submittedName>
</protein>
<feature type="transmembrane region" description="Helical" evidence="1">
    <location>
        <begin position="86"/>
        <end position="105"/>
    </location>
</feature>
<evidence type="ECO:0000313" key="5">
    <source>
        <dbReference type="Proteomes" id="UP000324611"/>
    </source>
</evidence>
<gene>
    <name evidence="4" type="ORF">F0L74_27275</name>
</gene>
<dbReference type="PANTHER" id="PTHR30273">
    <property type="entry name" value="PERIPLASMIC SIGNAL SENSOR AND SIGMA FACTOR ACTIVATOR FECR-RELATED"/>
    <property type="match status" value="1"/>
</dbReference>
<dbReference type="Gene3D" id="2.60.120.1440">
    <property type="match status" value="1"/>
</dbReference>
<sequence length="385" mass="43118">MRLSEEYIHQLITGKLAGTLSEEEDICLEQLISEDEAVKREFERIKSLFNSHDIATNFSRVESWDWAEGEDLLARSQHVRRNNRRVLVYASAAVLSCLCVGIYFLNNKDKAPAPMARLATNKDAIELKLSSGDVINLSQATDSNINIGSTQLLNRNKTLSLTADANTATHSNSVSMNSLTVPIGKDYRIVLSDGSKVWLNAATKLQFPFSFSGNTREISVNGEAFIEVAQNAAKPFIVHIPGGAVRVLGTTFNVNSYDSSQVRVALVDGAVNFKTPTGETPIKPGMEALYTRNDNAPTLHKFDENEVLGWRMGKYYFTEATFDDIVKVLPRWFGVKVVIENAAMREQRFSGMVNRNKPITVFLQKMKKIMNVDYYFDEEGVLHFK</sequence>
<organism evidence="4 5">
    <name type="scientific">Chitinophaga agrisoli</name>
    <dbReference type="NCBI Taxonomy" id="2607653"/>
    <lineage>
        <taxon>Bacteria</taxon>
        <taxon>Pseudomonadati</taxon>
        <taxon>Bacteroidota</taxon>
        <taxon>Chitinophagia</taxon>
        <taxon>Chitinophagales</taxon>
        <taxon>Chitinophagaceae</taxon>
        <taxon>Chitinophaga</taxon>
    </lineage>
</organism>